<gene>
    <name evidence="1" type="ORF">AS156_30330</name>
</gene>
<proteinExistence type="predicted"/>
<evidence type="ECO:0000313" key="2">
    <source>
        <dbReference type="Proteomes" id="UP000057737"/>
    </source>
</evidence>
<reference evidence="1 2" key="1">
    <citation type="submission" date="2015-11" db="EMBL/GenBank/DDBJ databases">
        <title>Draft Genome Sequence of the Strain BR 10303 (Bradyrhizobium sp.) isolated from nodules of Centrolobium paraense.</title>
        <authorList>
            <person name="Zelli J.E."/>
            <person name="Simoes-Araujo J.L."/>
            <person name="Barauna A.C."/>
            <person name="Silva K."/>
        </authorList>
    </citation>
    <scope>NUCLEOTIDE SEQUENCE [LARGE SCALE GENOMIC DNA]</scope>
    <source>
        <strain evidence="1 2">BR 10303</strain>
    </source>
</reference>
<keyword evidence="2" id="KW-1185">Reference proteome</keyword>
<dbReference type="Proteomes" id="UP000057737">
    <property type="component" value="Unassembled WGS sequence"/>
</dbReference>
<name>A0A120FRA6_9BRAD</name>
<dbReference type="RefSeq" id="WP_066501294.1">
    <property type="nucleotide sequence ID" value="NZ_LNCU01000025.1"/>
</dbReference>
<dbReference type="AlphaFoldDB" id="A0A120FRA6"/>
<dbReference type="OrthoDB" id="8480767at2"/>
<sequence length="111" mass="12004">MDGFYAAYLTGRAGNTIVLFAIRGEIFIGVDGGGLKYDGQVEATERGLKCTIVYVIPAQAANLITGASPPATEQRVPLEFVLPKDFWNGQVIGITTPMGPVNAKFQKLRDW</sequence>
<protein>
    <submittedName>
        <fullName evidence="1">Uncharacterized protein</fullName>
    </submittedName>
</protein>
<accession>A0A120FRA6</accession>
<organism evidence="1 2">
    <name type="scientific">Bradyrhizobium macuxiense</name>
    <dbReference type="NCBI Taxonomy" id="1755647"/>
    <lineage>
        <taxon>Bacteria</taxon>
        <taxon>Pseudomonadati</taxon>
        <taxon>Pseudomonadota</taxon>
        <taxon>Alphaproteobacteria</taxon>
        <taxon>Hyphomicrobiales</taxon>
        <taxon>Nitrobacteraceae</taxon>
        <taxon>Bradyrhizobium</taxon>
    </lineage>
</organism>
<evidence type="ECO:0000313" key="1">
    <source>
        <dbReference type="EMBL" id="KWV59824.1"/>
    </source>
</evidence>
<comment type="caution">
    <text evidence="1">The sequence shown here is derived from an EMBL/GenBank/DDBJ whole genome shotgun (WGS) entry which is preliminary data.</text>
</comment>
<dbReference type="EMBL" id="LNCU01000025">
    <property type="protein sequence ID" value="KWV59824.1"/>
    <property type="molecule type" value="Genomic_DNA"/>
</dbReference>